<accession>A0ACA9K071</accession>
<keyword evidence="2" id="KW-1185">Reference proteome</keyword>
<reference evidence="1" key="1">
    <citation type="submission" date="2021-06" db="EMBL/GenBank/DDBJ databases">
        <authorList>
            <person name="Kallberg Y."/>
            <person name="Tangrot J."/>
            <person name="Rosling A."/>
        </authorList>
    </citation>
    <scope>NUCLEOTIDE SEQUENCE</scope>
    <source>
        <strain evidence="1">AU212A</strain>
    </source>
</reference>
<dbReference type="EMBL" id="CAJVPM010000376">
    <property type="protein sequence ID" value="CAG8442776.1"/>
    <property type="molecule type" value="Genomic_DNA"/>
</dbReference>
<proteinExistence type="predicted"/>
<protein>
    <submittedName>
        <fullName evidence="1">5133_t:CDS:1</fullName>
    </submittedName>
</protein>
<sequence length="1079" mass="123864">KSGVDSSIMALCCDVLQTDFFAKWDIKDLMNNYRNAINVLCSTNIELLQLVLAVALLKEFVNCLWSSLESIQNTETEAMMFNNKIENIEEVIDDINQAMERQSSLIRSLKLYFLRDLYVKGLSLHGIKCFCEVQRRTFQWLADFDWGENNSKINFVAYRCYNQYLEAETTFTPLYKRGQPMQFEQFLNGVSNNSTISTKIISSETSQTELLIRSVIVHTIALHSCISAANFPLAAYLQTLKACKDIFILTSRVETDFLLELTNALGNFTRAATHISLVNAVEHICPRCGNRIGGLNYTVNLGNKRLNAQVINGANETVTQLGYVYEPIESRKYVNYRLRDLTPVSYRILHFFVHVLIAAASNEDHQDFFNNQQNNEAIQEPLVYCQSHIENDWQILTRLFDCNDETLALVLHSILHSISESSNEVKIKLDTVEKRRAWENEFAQRYINPKVANARHTATDFQKSIKDSKRTLESEINKTLDIDEKYQEDFHPRIWRRASISINEEVSININKEASININEEASININEDASININEEASININKEVSININEEASININEEASINFNEEASININEEASININEKASIEEALIRRSPNKRYPNFTTEFPFLSLFFENHEELILIKNLVPIVKFSQILSSRLCYRLKRSDARNLTFERFLKNNEGLSPENLYEAFENFAKVWNSVREHVVQFECHEFTTPMLEMTNNLSVVYALFEKRDESLYLCGAIEFLANLQNKFLQRVLAIEPGCPSLRFLEGQFINNAKCHVPQHQYYIESLFLSEIRAKNIINYEWNPELLSYSQRNLELVHLNKNDALGLDVFLYHLELFSTSRTILSEIRELILQDQIPAEKLEFFSMASSYNASSRFTFSGLNTADMVPVFDNPTELLSELEILLCFLRQILAGDLNGLRLKHVVALYELVEEKIADVEIEYISDKYKVKISQKDEINANIDFEQSHGIGGGSSINKLKIPHVAFALVLKRFMFRYLSSEMYNPNEILANFLAGDTLIDCWPVWVPDNIIHDKFPKLLLATNIYDAYQYTIQQKEISRTSFSSSIHGGNSRGHGSRGGRRGHGGSGNVDLM</sequence>
<evidence type="ECO:0000313" key="2">
    <source>
        <dbReference type="Proteomes" id="UP000789860"/>
    </source>
</evidence>
<organism evidence="1 2">
    <name type="scientific">Scutellospora calospora</name>
    <dbReference type="NCBI Taxonomy" id="85575"/>
    <lineage>
        <taxon>Eukaryota</taxon>
        <taxon>Fungi</taxon>
        <taxon>Fungi incertae sedis</taxon>
        <taxon>Mucoromycota</taxon>
        <taxon>Glomeromycotina</taxon>
        <taxon>Glomeromycetes</taxon>
        <taxon>Diversisporales</taxon>
        <taxon>Gigasporaceae</taxon>
        <taxon>Scutellospora</taxon>
    </lineage>
</organism>
<name>A0ACA9K071_9GLOM</name>
<dbReference type="Proteomes" id="UP000789860">
    <property type="component" value="Unassembled WGS sequence"/>
</dbReference>
<feature type="non-terminal residue" evidence="1">
    <location>
        <position position="1"/>
    </location>
</feature>
<evidence type="ECO:0000313" key="1">
    <source>
        <dbReference type="EMBL" id="CAG8442776.1"/>
    </source>
</evidence>
<gene>
    <name evidence="1" type="ORF">SCALOS_LOCUS735</name>
</gene>
<comment type="caution">
    <text evidence="1">The sequence shown here is derived from an EMBL/GenBank/DDBJ whole genome shotgun (WGS) entry which is preliminary data.</text>
</comment>